<proteinExistence type="predicted"/>
<evidence type="ECO:0000313" key="1">
    <source>
        <dbReference type="EMBL" id="OLP90293.1"/>
    </source>
</evidence>
<reference evidence="1 2" key="1">
    <citation type="submission" date="2016-02" db="EMBL/GenBank/DDBJ databases">
        <title>Genome analysis of coral dinoflagellate symbionts highlights evolutionary adaptations to a symbiotic lifestyle.</title>
        <authorList>
            <person name="Aranda M."/>
            <person name="Li Y."/>
            <person name="Liew Y.J."/>
            <person name="Baumgarten S."/>
            <person name="Simakov O."/>
            <person name="Wilson M."/>
            <person name="Piel J."/>
            <person name="Ashoor H."/>
            <person name="Bougouffa S."/>
            <person name="Bajic V.B."/>
            <person name="Ryu T."/>
            <person name="Ravasi T."/>
            <person name="Bayer T."/>
            <person name="Micklem G."/>
            <person name="Kim H."/>
            <person name="Bhak J."/>
            <person name="Lajeunesse T.C."/>
            <person name="Voolstra C.R."/>
        </authorList>
    </citation>
    <scope>NUCLEOTIDE SEQUENCE [LARGE SCALE GENOMIC DNA]</scope>
    <source>
        <strain evidence="1 2">CCMP2467</strain>
    </source>
</reference>
<protein>
    <submittedName>
        <fullName evidence="1">Uncharacterized protein</fullName>
    </submittedName>
</protein>
<comment type="caution">
    <text evidence="1">The sequence shown here is derived from an EMBL/GenBank/DDBJ whole genome shotgun (WGS) entry which is preliminary data.</text>
</comment>
<accession>A0A1Q9D519</accession>
<keyword evidence="2" id="KW-1185">Reference proteome</keyword>
<evidence type="ECO:0000313" key="2">
    <source>
        <dbReference type="Proteomes" id="UP000186817"/>
    </source>
</evidence>
<name>A0A1Q9D519_SYMMI</name>
<dbReference type="EMBL" id="LSRX01000718">
    <property type="protein sequence ID" value="OLP90293.1"/>
    <property type="molecule type" value="Genomic_DNA"/>
</dbReference>
<dbReference type="AlphaFoldDB" id="A0A1Q9D519"/>
<sequence length="315" mass="34791">MSGTDAERLASLLDDHCEISYSLWEERERLVDQAFGVDESVVSDGGAVRDTANALQEARKVLELEIFALAWSLGAEHDACECSDGNFDVGDALKGLDDREGAANPEEALQTKVVPNYIVARDIHLWDCPIRAELSSLLDVKRALFHATWSLVKKWAEMGYRVCVIPSRSINSIKAPSAKLKTRIVGCGTLAMKGQFTPGATDIKTALLNARLLPRARELAEQVALEASGVPTADELALNEHGMPKMLEDRPEVVVIRPPNFLVQRQYVSAGEAWVVLHAVYGLDQSPRDWWLVRDTQVENPSGWQGTAIVAFRMR</sequence>
<gene>
    <name evidence="1" type="ORF">AK812_SmicGene28143</name>
</gene>
<organism evidence="1 2">
    <name type="scientific">Symbiodinium microadriaticum</name>
    <name type="common">Dinoflagellate</name>
    <name type="synonym">Zooxanthella microadriatica</name>
    <dbReference type="NCBI Taxonomy" id="2951"/>
    <lineage>
        <taxon>Eukaryota</taxon>
        <taxon>Sar</taxon>
        <taxon>Alveolata</taxon>
        <taxon>Dinophyceae</taxon>
        <taxon>Suessiales</taxon>
        <taxon>Symbiodiniaceae</taxon>
        <taxon>Symbiodinium</taxon>
    </lineage>
</organism>
<dbReference type="OrthoDB" id="10284942at2759"/>
<dbReference type="Proteomes" id="UP000186817">
    <property type="component" value="Unassembled WGS sequence"/>
</dbReference>